<dbReference type="SMART" id="SM01127">
    <property type="entry name" value="DDHD"/>
    <property type="match status" value="1"/>
</dbReference>
<dbReference type="PANTHER" id="PTHR23509:SF6">
    <property type="entry name" value="PHOSPHOLIPASE C1020.13C-RELATED"/>
    <property type="match status" value="1"/>
</dbReference>
<dbReference type="OrthoDB" id="69269at2759"/>
<reference evidence="3 4" key="1">
    <citation type="submission" date="2019-04" db="EMBL/GenBank/DDBJ databases">
        <title>Comparative genomics and transcriptomics to analyze fruiting body development in filamentous ascomycetes.</title>
        <authorList>
            <consortium name="DOE Joint Genome Institute"/>
            <person name="Lutkenhaus R."/>
            <person name="Traeger S."/>
            <person name="Breuer J."/>
            <person name="Kuo A."/>
            <person name="Lipzen A."/>
            <person name="Pangilinan J."/>
            <person name="Dilworth D."/>
            <person name="Sandor L."/>
            <person name="Poggeler S."/>
            <person name="Barry K."/>
            <person name="Grigoriev I.V."/>
            <person name="Nowrousian M."/>
        </authorList>
    </citation>
    <scope>NUCLEOTIDE SEQUENCE [LARGE SCALE GENOMIC DNA]</scope>
    <source>
        <strain evidence="3 4">CBS 389.68</strain>
    </source>
</reference>
<dbReference type="InterPro" id="IPR029058">
    <property type="entry name" value="AB_hydrolase_fold"/>
</dbReference>
<feature type="region of interest" description="Disordered" evidence="1">
    <location>
        <begin position="441"/>
        <end position="481"/>
    </location>
</feature>
<dbReference type="GO" id="GO:0005737">
    <property type="term" value="C:cytoplasm"/>
    <property type="evidence" value="ECO:0007669"/>
    <property type="project" value="TreeGrafter"/>
</dbReference>
<evidence type="ECO:0000313" key="4">
    <source>
        <dbReference type="Proteomes" id="UP000298138"/>
    </source>
</evidence>
<feature type="region of interest" description="Disordered" evidence="1">
    <location>
        <begin position="128"/>
        <end position="237"/>
    </location>
</feature>
<feature type="compositionally biased region" description="Polar residues" evidence="1">
    <location>
        <begin position="72"/>
        <end position="86"/>
    </location>
</feature>
<evidence type="ECO:0000256" key="1">
    <source>
        <dbReference type="SAM" id="MobiDB-lite"/>
    </source>
</evidence>
<dbReference type="InterPro" id="IPR004177">
    <property type="entry name" value="DDHD_dom"/>
</dbReference>
<evidence type="ECO:0000313" key="3">
    <source>
        <dbReference type="EMBL" id="TGZ80048.1"/>
    </source>
</evidence>
<protein>
    <recommendedName>
        <fullName evidence="2">DDHD domain-containing protein</fullName>
    </recommendedName>
</protein>
<feature type="domain" description="DDHD" evidence="2">
    <location>
        <begin position="703"/>
        <end position="912"/>
    </location>
</feature>
<name>A0A4S2MU30_9PEZI</name>
<dbReference type="PANTHER" id="PTHR23509">
    <property type="entry name" value="PA-PL1 PHOSPHOLIPASE FAMILY"/>
    <property type="match status" value="1"/>
</dbReference>
<dbReference type="STRING" id="341454.A0A4S2MU30"/>
<dbReference type="AlphaFoldDB" id="A0A4S2MU30"/>
<dbReference type="PROSITE" id="PS51043">
    <property type="entry name" value="DDHD"/>
    <property type="match status" value="1"/>
</dbReference>
<sequence>MTANPNSQHPHIPPPPPPLNAFWFYTSSLPIDDPLSPIPVVAPTGKQNPRPFAAYDSAALESAYQELLTETRSRSGCVSAANSRATSKAPPKEQPNTTAAPYAAVEGHPKFEATDSSTDLEVAEGVKIQKHDEITSTLGDDASSISQGTAIPRRKTESTGRGFESHSSSFSNTPVPDPHASSAINVTPTRNPFIRSITEAREMGIPPSGSPTPTAQRSRSASLTKKPAPEPKPPLEKEVPVGVQRLHKVLLPSFVMAPIYWSPLNDVAAVLRGTWFYKDTMMPVETEIANRLETGWQEVQAWTEEWDIELASAVEVGIEGEEKVRWQLWDDATISAANSRPSTGSADASPDAFGEEMDIDSSPTIKDLKKSPTSTALKEPESKVKPNPWDWVLFANANDAYVCRDTMLSFGNKRPLAQIRRGRTIGTHVVRGFCEKEWLKLHPPKRKPAPVSRSPSRADTPSRRKREKLDEHASLSASALETNFEPGGRVGGFSQQTDEGLGLDENEEERGKVTDLFLVIHGIGQKLSERVESFHFTNATHSLRRLVNLELLNESITHHLRPNVGMMVLPVNWRHGLNFDDGIDGASDAKPNEMFSLDDITPPTIPAVRNLIGDVMLDIPYYLSHHKPKMVSAVIAEANRVYRLWCRNNPGFDKHGRVHIIAHSLGSAIAMDILSRQATFTQYDAAKDTPSSPSDPLPADDSFLFQTINIFFIGSPAGFFLLLNRAHLLPRLRSPPKPSASAQDSKDPSLCADRGVFGSLAVDNIYNILHPSDPIAYRLNPCVDPDYSSTLRPAHVPSSSTSIFSSISSAFRWSSPSTTYRPSTASVPTTTQLSPQQHPTRLPSNLELETHDFVRESTAERRLYLLNDNGQLDWYLKVGGGLDNQYLGMLGAHSCYWENRDFARMIVVECGRWGGRERTLRVMRVVKKRGFQAAGK</sequence>
<proteinExistence type="predicted"/>
<feature type="region of interest" description="Disordered" evidence="1">
    <location>
        <begin position="72"/>
        <end position="104"/>
    </location>
</feature>
<dbReference type="InterPro" id="IPR058055">
    <property type="entry name" value="PA-PLA1"/>
</dbReference>
<dbReference type="InParanoid" id="A0A4S2MU30"/>
<dbReference type="GO" id="GO:0004620">
    <property type="term" value="F:phospholipase activity"/>
    <property type="evidence" value="ECO:0007669"/>
    <property type="project" value="TreeGrafter"/>
</dbReference>
<feature type="compositionally biased region" description="Polar residues" evidence="1">
    <location>
        <begin position="135"/>
        <end position="149"/>
    </location>
</feature>
<keyword evidence="4" id="KW-1185">Reference proteome</keyword>
<feature type="region of interest" description="Disordered" evidence="1">
    <location>
        <begin position="821"/>
        <end position="841"/>
    </location>
</feature>
<dbReference type="EMBL" id="ML220127">
    <property type="protein sequence ID" value="TGZ80048.1"/>
    <property type="molecule type" value="Genomic_DNA"/>
</dbReference>
<feature type="compositionally biased region" description="Polar residues" evidence="1">
    <location>
        <begin position="337"/>
        <end position="346"/>
    </location>
</feature>
<dbReference type="GO" id="GO:0046872">
    <property type="term" value="F:metal ion binding"/>
    <property type="evidence" value="ECO:0007669"/>
    <property type="project" value="InterPro"/>
</dbReference>
<dbReference type="Proteomes" id="UP000298138">
    <property type="component" value="Unassembled WGS sequence"/>
</dbReference>
<evidence type="ECO:0000259" key="2">
    <source>
        <dbReference type="PROSITE" id="PS51043"/>
    </source>
</evidence>
<gene>
    <name evidence="3" type="ORF">EX30DRAFT_396620</name>
</gene>
<accession>A0A4S2MU30</accession>
<organism evidence="3 4">
    <name type="scientific">Ascodesmis nigricans</name>
    <dbReference type="NCBI Taxonomy" id="341454"/>
    <lineage>
        <taxon>Eukaryota</taxon>
        <taxon>Fungi</taxon>
        <taxon>Dikarya</taxon>
        <taxon>Ascomycota</taxon>
        <taxon>Pezizomycotina</taxon>
        <taxon>Pezizomycetes</taxon>
        <taxon>Pezizales</taxon>
        <taxon>Ascodesmidaceae</taxon>
        <taxon>Ascodesmis</taxon>
    </lineage>
</organism>
<feature type="region of interest" description="Disordered" evidence="1">
    <location>
        <begin position="486"/>
        <end position="505"/>
    </location>
</feature>
<feature type="compositionally biased region" description="Basic and acidic residues" evidence="1">
    <location>
        <begin position="227"/>
        <end position="237"/>
    </location>
</feature>
<dbReference type="Pfam" id="PF02862">
    <property type="entry name" value="DDHD"/>
    <property type="match status" value="2"/>
</dbReference>
<feature type="compositionally biased region" description="Polar residues" evidence="1">
    <location>
        <begin position="165"/>
        <end position="174"/>
    </location>
</feature>
<dbReference type="SUPFAM" id="SSF53474">
    <property type="entry name" value="alpha/beta-Hydrolases"/>
    <property type="match status" value="1"/>
</dbReference>
<feature type="region of interest" description="Disordered" evidence="1">
    <location>
        <begin position="337"/>
        <end position="384"/>
    </location>
</feature>
<feature type="compositionally biased region" description="Polar residues" evidence="1">
    <location>
        <begin position="211"/>
        <end position="223"/>
    </location>
</feature>